<reference evidence="7 8" key="1">
    <citation type="submission" date="2024-04" db="EMBL/GenBank/DDBJ databases">
        <title>Tritrichomonas musculus Genome.</title>
        <authorList>
            <person name="Alves-Ferreira E."/>
            <person name="Grigg M."/>
            <person name="Lorenzi H."/>
            <person name="Galac M."/>
        </authorList>
    </citation>
    <scope>NUCLEOTIDE SEQUENCE [LARGE SCALE GENOMIC DNA]</scope>
    <source>
        <strain evidence="7 8">EAF2021</strain>
    </source>
</reference>
<evidence type="ECO:0000313" key="8">
    <source>
        <dbReference type="Proteomes" id="UP001470230"/>
    </source>
</evidence>
<dbReference type="Gene3D" id="3.70.10.10">
    <property type="match status" value="1"/>
</dbReference>
<dbReference type="PRINTS" id="PR00339">
    <property type="entry name" value="PCNACYCLIN"/>
</dbReference>
<keyword evidence="8" id="KW-1185">Reference proteome</keyword>
<dbReference type="PANTHER" id="PTHR11352">
    <property type="entry name" value="PROLIFERATING CELL NUCLEAR ANTIGEN"/>
    <property type="match status" value="1"/>
</dbReference>
<evidence type="ECO:0000313" key="7">
    <source>
        <dbReference type="EMBL" id="KAK8899023.1"/>
    </source>
</evidence>
<dbReference type="InterPro" id="IPR022648">
    <property type="entry name" value="Pr_cel_nuc_antig_N"/>
</dbReference>
<comment type="subcellular location">
    <subcellularLocation>
        <location evidence="3">Nucleus</location>
    </subcellularLocation>
</comment>
<gene>
    <name evidence="7" type="ORF">M9Y10_001320</name>
</gene>
<evidence type="ECO:0000259" key="6">
    <source>
        <dbReference type="Pfam" id="PF02747"/>
    </source>
</evidence>
<keyword evidence="4" id="KW-0235">DNA replication</keyword>
<comment type="caution">
    <text evidence="7">The sequence shown here is derived from an EMBL/GenBank/DDBJ whole genome shotgun (WGS) entry which is preliminary data.</text>
</comment>
<dbReference type="Proteomes" id="UP001470230">
    <property type="component" value="Unassembled WGS sequence"/>
</dbReference>
<dbReference type="PANTHER" id="PTHR11352:SF0">
    <property type="entry name" value="PROLIFERATING CELL NUCLEAR ANTIGEN"/>
    <property type="match status" value="1"/>
</dbReference>
<feature type="domain" description="Proliferating cell nuclear antigen PCNA N-terminal" evidence="5">
    <location>
        <begin position="5"/>
        <end position="120"/>
    </location>
</feature>
<comment type="similarity">
    <text evidence="1 4">Belongs to the PCNA family.</text>
</comment>
<protein>
    <recommendedName>
        <fullName evidence="3">DNA sliding clamp PCNA</fullName>
    </recommendedName>
</protein>
<evidence type="ECO:0000256" key="3">
    <source>
        <dbReference type="RuleBase" id="RU000641"/>
    </source>
</evidence>
<accession>A0ABR2L6S3</accession>
<dbReference type="InterPro" id="IPR046938">
    <property type="entry name" value="DNA_clamp_sf"/>
</dbReference>
<keyword evidence="2 4" id="KW-0238">DNA-binding</keyword>
<dbReference type="EMBL" id="JAPFFF010000001">
    <property type="protein sequence ID" value="KAK8899023.1"/>
    <property type="molecule type" value="Genomic_DNA"/>
</dbReference>
<dbReference type="HAMAP" id="MF_00317">
    <property type="entry name" value="DNApol_clamp_arch"/>
    <property type="match status" value="1"/>
</dbReference>
<proteinExistence type="inferred from homology"/>
<evidence type="ECO:0000256" key="1">
    <source>
        <dbReference type="ARBA" id="ARBA00010462"/>
    </source>
</evidence>
<dbReference type="Pfam" id="PF02747">
    <property type="entry name" value="PCNA_C"/>
    <property type="match status" value="1"/>
</dbReference>
<dbReference type="InterPro" id="IPR000730">
    <property type="entry name" value="Pr_cel_nuc_antig"/>
</dbReference>
<evidence type="ECO:0000256" key="4">
    <source>
        <dbReference type="RuleBase" id="RU003671"/>
    </source>
</evidence>
<dbReference type="SUPFAM" id="SSF55979">
    <property type="entry name" value="DNA clamp"/>
    <property type="match status" value="2"/>
</dbReference>
<evidence type="ECO:0000256" key="2">
    <source>
        <dbReference type="ARBA" id="ARBA00023125"/>
    </source>
</evidence>
<dbReference type="Pfam" id="PF00705">
    <property type="entry name" value="PCNA_N"/>
    <property type="match status" value="1"/>
</dbReference>
<dbReference type="CDD" id="cd00577">
    <property type="entry name" value="PCNA"/>
    <property type="match status" value="1"/>
</dbReference>
<keyword evidence="3" id="KW-0539">Nucleus</keyword>
<dbReference type="NCBIfam" id="TIGR00590">
    <property type="entry name" value="pcna"/>
    <property type="match status" value="1"/>
</dbReference>
<dbReference type="InterPro" id="IPR022649">
    <property type="entry name" value="Pr_cel_nuc_antig_C"/>
</dbReference>
<organism evidence="7 8">
    <name type="scientific">Tritrichomonas musculus</name>
    <dbReference type="NCBI Taxonomy" id="1915356"/>
    <lineage>
        <taxon>Eukaryota</taxon>
        <taxon>Metamonada</taxon>
        <taxon>Parabasalia</taxon>
        <taxon>Tritrichomonadida</taxon>
        <taxon>Tritrichomonadidae</taxon>
        <taxon>Tritrichomonas</taxon>
    </lineage>
</organism>
<name>A0ABR2L6S3_9EUKA</name>
<feature type="domain" description="Proliferating cell nuclear antigen PCNA C-terminal" evidence="6">
    <location>
        <begin position="125"/>
        <end position="247"/>
    </location>
</feature>
<evidence type="ECO:0000259" key="5">
    <source>
        <dbReference type="Pfam" id="PF00705"/>
    </source>
</evidence>
<comment type="function">
    <text evidence="3">This protein is an auxiliary protein of DNA polymerase delta and is involved in the control of eukaryotic DNA replication by increasing the polymerase's processivity during elongation of the leading strand.</text>
</comment>
<sequence>MNAIISNPVFFKKIIDALCILIERVNIQCDETGLSLQAIDDSQLSLISMYINRNYFESFECSSNTVFGVQLQSIQQILKCVNKTMTLKVRTNDKKTKLKFDIENSGKSISVSTQLIDLETEKFNIPIIEPTASITMPTSEFRKLVSTLNQNGDMVNITVYKNNVFLSTDKNPNFTIKLDSTYSKGTFITSNAKEPFDICFSLRYLSFFTKACPLSEKVTIEINKNFPLIVKFDFPFEVGQLKYFLAPVTNDQQFLMSDYNQKEQESFELFHFNNSMDSEKVNNCEKSIENDDVLINGGVLINNGAVGCAQSENQQTKDSTYDDSTKELIEASFKIIGWGLKWIYNKYLAPKEAEQEKNSQ</sequence>